<proteinExistence type="predicted"/>
<evidence type="ECO:0000256" key="1">
    <source>
        <dbReference type="SAM" id="MobiDB-lite"/>
    </source>
</evidence>
<keyword evidence="2" id="KW-1133">Transmembrane helix</keyword>
<evidence type="ECO:0000313" key="3">
    <source>
        <dbReference type="EMBL" id="KAK7447065.1"/>
    </source>
</evidence>
<gene>
    <name evidence="3" type="ORF">VKT23_014277</name>
</gene>
<evidence type="ECO:0000313" key="4">
    <source>
        <dbReference type="Proteomes" id="UP001498398"/>
    </source>
</evidence>
<evidence type="ECO:0000256" key="2">
    <source>
        <dbReference type="SAM" id="Phobius"/>
    </source>
</evidence>
<keyword evidence="2" id="KW-0472">Membrane</keyword>
<dbReference type="EMBL" id="JBANRG010000042">
    <property type="protein sequence ID" value="KAK7447065.1"/>
    <property type="molecule type" value="Genomic_DNA"/>
</dbReference>
<feature type="region of interest" description="Disordered" evidence="1">
    <location>
        <begin position="89"/>
        <end position="132"/>
    </location>
</feature>
<feature type="compositionally biased region" description="Basic and acidic residues" evidence="1">
    <location>
        <begin position="91"/>
        <end position="101"/>
    </location>
</feature>
<organism evidence="3 4">
    <name type="scientific">Marasmiellus scandens</name>
    <dbReference type="NCBI Taxonomy" id="2682957"/>
    <lineage>
        <taxon>Eukaryota</taxon>
        <taxon>Fungi</taxon>
        <taxon>Dikarya</taxon>
        <taxon>Basidiomycota</taxon>
        <taxon>Agaricomycotina</taxon>
        <taxon>Agaricomycetes</taxon>
        <taxon>Agaricomycetidae</taxon>
        <taxon>Agaricales</taxon>
        <taxon>Marasmiineae</taxon>
        <taxon>Omphalotaceae</taxon>
        <taxon>Marasmiellus</taxon>
    </lineage>
</organism>
<feature type="compositionally biased region" description="Basic and acidic residues" evidence="1">
    <location>
        <begin position="114"/>
        <end position="132"/>
    </location>
</feature>
<comment type="caution">
    <text evidence="3">The sequence shown here is derived from an EMBL/GenBank/DDBJ whole genome shotgun (WGS) entry which is preliminary data.</text>
</comment>
<feature type="transmembrane region" description="Helical" evidence="2">
    <location>
        <begin position="20"/>
        <end position="39"/>
    </location>
</feature>
<protein>
    <submittedName>
        <fullName evidence="3">Uncharacterized protein</fullName>
    </submittedName>
</protein>
<dbReference type="Proteomes" id="UP001498398">
    <property type="component" value="Unassembled WGS sequence"/>
</dbReference>
<accession>A0ABR1J3K9</accession>
<keyword evidence="4" id="KW-1185">Reference proteome</keyword>
<reference evidence="3 4" key="1">
    <citation type="submission" date="2024-01" db="EMBL/GenBank/DDBJ databases">
        <title>A draft genome for the cacao thread blight pathogen Marasmiellus scandens.</title>
        <authorList>
            <person name="Baruah I.K."/>
            <person name="Leung J."/>
            <person name="Bukari Y."/>
            <person name="Amoako-Attah I."/>
            <person name="Meinhardt L.W."/>
            <person name="Bailey B.A."/>
            <person name="Cohen S.P."/>
        </authorList>
    </citation>
    <scope>NUCLEOTIDE SEQUENCE [LARGE SCALE GENOMIC DNA]</scope>
    <source>
        <strain evidence="3 4">GH-19</strain>
    </source>
</reference>
<sequence length="132" mass="14779">MVAVSPGEPKTSPKPKPIGNMPLIVLLTTCTLCLLFLLWRRADSLRSVISHQLKTITRQEGRIRLSEDDGPPAHEFLEDEHIDDALELGEGDVRNVSERVASHSPEPSGNQDTELERETSHVENSHDHTERL</sequence>
<keyword evidence="2" id="KW-0812">Transmembrane</keyword>
<name>A0ABR1J3K9_9AGAR</name>